<dbReference type="InterPro" id="IPR015943">
    <property type="entry name" value="WD40/YVTN_repeat-like_dom_sf"/>
</dbReference>
<feature type="chain" id="PRO_5026954602" description="Beta-propeller fold lactonase family protein" evidence="1">
    <location>
        <begin position="27"/>
        <end position="355"/>
    </location>
</feature>
<keyword evidence="1" id="KW-0732">Signal</keyword>
<evidence type="ECO:0008006" key="4">
    <source>
        <dbReference type="Google" id="ProtNLM"/>
    </source>
</evidence>
<protein>
    <recommendedName>
        <fullName evidence="4">Beta-propeller fold lactonase family protein</fullName>
    </recommendedName>
</protein>
<feature type="signal peptide" evidence="1">
    <location>
        <begin position="1"/>
        <end position="26"/>
    </location>
</feature>
<dbReference type="SUPFAM" id="SSF51004">
    <property type="entry name" value="C-terminal (heme d1) domain of cytochrome cd1-nitrite reductase"/>
    <property type="match status" value="1"/>
</dbReference>
<dbReference type="Gene3D" id="2.130.10.10">
    <property type="entry name" value="YVTN repeat-like/Quinoprotein amine dehydrogenase"/>
    <property type="match status" value="2"/>
</dbReference>
<accession>A0A6L5QAT4</accession>
<proteinExistence type="predicted"/>
<evidence type="ECO:0000256" key="1">
    <source>
        <dbReference type="SAM" id="SignalP"/>
    </source>
</evidence>
<comment type="caution">
    <text evidence="2">The sequence shown here is derived from an EMBL/GenBank/DDBJ whole genome shotgun (WGS) entry which is preliminary data.</text>
</comment>
<sequence length="355" mass="38009">MTALHIGVSRLLAGLMLGLAGMTAHADDGLLARIEHSAVFPGSGHSWGFAALDPSRPYLWISRRENGLTVYDVAGRQPVRAVEGAAGANGVAFAPAADRAYVANTDGTLGIVRLSDMRQLRRLAVSDANLNSALLEPVSGKVWLTSGRRAARSTIYVLDPASDRIVAQHDFDIRKIDPPLALGDGSVMVPMRDEGKLLRLAGDTLAVQSTWSYPDCRQPSALAVDQHQRRLFIACRGERPVLVVANLDSGAQVASLPIGHAVNALAYDASRRLILAPSGADGNLTLVRQDDADHYTALGYVATRTWAHNMAYDARAGRAYLLTMDVTQPATPPGGAKHDPVFHPDTFTVLSVRIE</sequence>
<evidence type="ECO:0000313" key="3">
    <source>
        <dbReference type="Proteomes" id="UP000481037"/>
    </source>
</evidence>
<organism evidence="2 3">
    <name type="scientific">Duganella alba</name>
    <dbReference type="NCBI Taxonomy" id="2666081"/>
    <lineage>
        <taxon>Bacteria</taxon>
        <taxon>Pseudomonadati</taxon>
        <taxon>Pseudomonadota</taxon>
        <taxon>Betaproteobacteria</taxon>
        <taxon>Burkholderiales</taxon>
        <taxon>Oxalobacteraceae</taxon>
        <taxon>Telluria group</taxon>
        <taxon>Duganella</taxon>
    </lineage>
</organism>
<name>A0A6L5QAT4_9BURK</name>
<dbReference type="InterPro" id="IPR011048">
    <property type="entry name" value="Haem_d1_sf"/>
</dbReference>
<dbReference type="EMBL" id="WKJM01000001">
    <property type="protein sequence ID" value="MRX06628.1"/>
    <property type="molecule type" value="Genomic_DNA"/>
</dbReference>
<keyword evidence="3" id="KW-1185">Reference proteome</keyword>
<gene>
    <name evidence="2" type="ORF">GJ697_02120</name>
</gene>
<dbReference type="RefSeq" id="WP_154366904.1">
    <property type="nucleotide sequence ID" value="NZ_WKJM01000001.1"/>
</dbReference>
<reference evidence="2 3" key="1">
    <citation type="submission" date="2019-11" db="EMBL/GenBank/DDBJ databases">
        <title>Novel species isolated from a subtropical stream in China.</title>
        <authorList>
            <person name="Lu H."/>
        </authorList>
    </citation>
    <scope>NUCLEOTIDE SEQUENCE [LARGE SCALE GENOMIC DNA]</scope>
    <source>
        <strain evidence="2 3">FT25W</strain>
    </source>
</reference>
<evidence type="ECO:0000313" key="2">
    <source>
        <dbReference type="EMBL" id="MRX06628.1"/>
    </source>
</evidence>
<dbReference type="AlphaFoldDB" id="A0A6L5QAT4"/>
<dbReference type="Proteomes" id="UP000481037">
    <property type="component" value="Unassembled WGS sequence"/>
</dbReference>